<evidence type="ECO:0000259" key="1">
    <source>
        <dbReference type="Pfam" id="PF01326"/>
    </source>
</evidence>
<dbReference type="Gene3D" id="3.30.470.20">
    <property type="entry name" value="ATP-grasp fold, B domain"/>
    <property type="match status" value="1"/>
</dbReference>
<protein>
    <recommendedName>
        <fullName evidence="1">Pyruvate phosphate dikinase AMP/ATP-binding domain-containing protein</fullName>
    </recommendedName>
</protein>
<dbReference type="PANTHER" id="PTHR43615">
    <property type="entry name" value="PHOSPHOENOLPYRUVATE SYNTHASE-RELATED"/>
    <property type="match status" value="1"/>
</dbReference>
<dbReference type="Gene3D" id="3.30.1490.20">
    <property type="entry name" value="ATP-grasp fold, A domain"/>
    <property type="match status" value="1"/>
</dbReference>
<dbReference type="Proteomes" id="UP000634435">
    <property type="component" value="Unassembled WGS sequence"/>
</dbReference>
<organism evidence="2 3">
    <name type="scientific">Virgibacillus kapii</name>
    <dbReference type="NCBI Taxonomy" id="1638645"/>
    <lineage>
        <taxon>Bacteria</taxon>
        <taxon>Bacillati</taxon>
        <taxon>Bacillota</taxon>
        <taxon>Bacilli</taxon>
        <taxon>Bacillales</taxon>
        <taxon>Bacillaceae</taxon>
        <taxon>Virgibacillus</taxon>
    </lineage>
</organism>
<dbReference type="Pfam" id="PF01326">
    <property type="entry name" value="PPDK_N"/>
    <property type="match status" value="1"/>
</dbReference>
<proteinExistence type="predicted"/>
<gene>
    <name evidence="2" type="ORF">GCM10007111_42090</name>
</gene>
<feature type="domain" description="Pyruvate phosphate dikinase AMP/ATP-binding" evidence="1">
    <location>
        <begin position="19"/>
        <end position="315"/>
    </location>
</feature>
<dbReference type="SUPFAM" id="SSF56059">
    <property type="entry name" value="Glutathione synthetase ATP-binding domain-like"/>
    <property type="match status" value="1"/>
</dbReference>
<name>A0ABQ2DWK8_9BACI</name>
<evidence type="ECO:0000313" key="3">
    <source>
        <dbReference type="Proteomes" id="UP000634435"/>
    </source>
</evidence>
<dbReference type="InterPro" id="IPR002192">
    <property type="entry name" value="PPDK_AMP/ATP-bd"/>
</dbReference>
<keyword evidence="3" id="KW-1185">Reference proteome</keyword>
<dbReference type="PANTHER" id="PTHR43615:SF1">
    <property type="entry name" value="PPDK_N DOMAIN-CONTAINING PROTEIN"/>
    <property type="match status" value="1"/>
</dbReference>
<reference evidence="3" key="1">
    <citation type="journal article" date="2019" name="Int. J. Syst. Evol. Microbiol.">
        <title>The Global Catalogue of Microorganisms (GCM) 10K type strain sequencing project: providing services to taxonomists for standard genome sequencing and annotation.</title>
        <authorList>
            <consortium name="The Broad Institute Genomics Platform"/>
            <consortium name="The Broad Institute Genome Sequencing Center for Infectious Disease"/>
            <person name="Wu L."/>
            <person name="Ma J."/>
        </authorList>
    </citation>
    <scope>NUCLEOTIDE SEQUENCE [LARGE SCALE GENOMIC DNA]</scope>
    <source>
        <strain evidence="3">JCM 30071</strain>
    </source>
</reference>
<dbReference type="InterPro" id="IPR051549">
    <property type="entry name" value="PEP_Utilizing_Enz"/>
</dbReference>
<comment type="caution">
    <text evidence="2">The sequence shown here is derived from an EMBL/GenBank/DDBJ whole genome shotgun (WGS) entry which is preliminary data.</text>
</comment>
<accession>A0ABQ2DWK8</accession>
<dbReference type="InterPro" id="IPR013815">
    <property type="entry name" value="ATP_grasp_subdomain_1"/>
</dbReference>
<sequence>MGNYVLNFKEINEGDLLFVGGKGLNLGKLSRIEGIQVPEGFCVTTDAYKKIINQNAEVNTLIDQLCTLKVEDRERITEISRKIRYVIESLKIPTVIEEEIFYSYTKLGEDEAFAIRSSATAEDLPNASFAGQQDTYLNIVGKEAILKHISKCWASLFTDRAVTYRMQNNFDHRKVYLSIIIQRMVFPKGSGILFTADPVTSNRRVLSIDASFGLGEALVSGLVTADNYKVREGELIEKMISTKKIAIYALKSGGTEERELDHAQQNQQTLTDAQIVNLERMARKIESYFGSPQDIEWCLADGMIYIVQSRPITTLYPLPEKGDDQLRVYMSAGHQQMMTEPIYPLGMSFFEFMNYEVITAGGRLFIDLTHDLASPIGRKIGLKTMGKNDPLMYHALFNLLKRKQLIKSLPKGKRS</sequence>
<dbReference type="EMBL" id="BMPN01000011">
    <property type="protein sequence ID" value="GGJ76106.1"/>
    <property type="molecule type" value="Genomic_DNA"/>
</dbReference>
<evidence type="ECO:0000313" key="2">
    <source>
        <dbReference type="EMBL" id="GGJ76106.1"/>
    </source>
</evidence>